<name>A0A9E7N1H5_9CAUD</name>
<gene>
    <name evidence="2" type="ORF">GURKE_01200</name>
</gene>
<keyword evidence="3" id="KW-1185">Reference proteome</keyword>
<dbReference type="PROSITE" id="PS51257">
    <property type="entry name" value="PROKAR_LIPOPROTEIN"/>
    <property type="match status" value="1"/>
</dbReference>
<sequence>MSDRSVVSVTITIILLVVLAISGALVGCPTYNVYKRQMEGKASYEAATQDRRIRVLEAQAALDSAKLTAQAEIERAKGTNEANRIMSESLGGPDNYLRWSYIHMLQETAGKEGRQTIYIPTEAGMPVLEAGRSVPRNVTVSVPQKQD</sequence>
<dbReference type="Proteomes" id="UP001055634">
    <property type="component" value="Segment"/>
</dbReference>
<dbReference type="EMBL" id="ON529850">
    <property type="protein sequence ID" value="UTC28151.1"/>
    <property type="molecule type" value="Genomic_DNA"/>
</dbReference>
<evidence type="ECO:0000313" key="3">
    <source>
        <dbReference type="Proteomes" id="UP001055634"/>
    </source>
</evidence>
<evidence type="ECO:0000256" key="1">
    <source>
        <dbReference type="SAM" id="Phobius"/>
    </source>
</evidence>
<evidence type="ECO:0000313" key="2">
    <source>
        <dbReference type="EMBL" id="UTC28151.1"/>
    </source>
</evidence>
<organism evidence="2 3">
    <name type="scientific">Brevundimonas phage vB_BpoS-Gurke</name>
    <dbReference type="NCBI Taxonomy" id="2948599"/>
    <lineage>
        <taxon>Viruses</taxon>
        <taxon>Duplodnaviria</taxon>
        <taxon>Heunggongvirae</taxon>
        <taxon>Uroviricota</taxon>
        <taxon>Caudoviricetes</taxon>
        <taxon>Jeanschmidtviridae</taxon>
        <taxon>Kikimoravirus</taxon>
        <taxon>Kikimoravirus gurke</taxon>
    </lineage>
</organism>
<evidence type="ECO:0008006" key="4">
    <source>
        <dbReference type="Google" id="ProtNLM"/>
    </source>
</evidence>
<feature type="transmembrane region" description="Helical" evidence="1">
    <location>
        <begin position="6"/>
        <end position="28"/>
    </location>
</feature>
<keyword evidence="1" id="KW-1133">Transmembrane helix</keyword>
<accession>A0A9E7N1H5</accession>
<keyword evidence="1" id="KW-0812">Transmembrane</keyword>
<keyword evidence="1" id="KW-0472">Membrane</keyword>
<reference evidence="2" key="1">
    <citation type="submission" date="2022-04" db="EMBL/GenBank/DDBJ databases">
        <authorList>
            <person name="Friedrich I."/>
            <person name="Schneider D."/>
            <person name="Poehlein A."/>
            <person name="Hertel R."/>
            <person name="Daniel R."/>
        </authorList>
    </citation>
    <scope>NUCLEOTIDE SEQUENCE</scope>
</reference>
<protein>
    <recommendedName>
        <fullName evidence="4">Membrane protease subunit</fullName>
    </recommendedName>
</protein>
<proteinExistence type="predicted"/>